<dbReference type="Proteomes" id="UP000306753">
    <property type="component" value="Unassembled WGS sequence"/>
</dbReference>
<keyword evidence="9 10" id="KW-0472">Membrane</keyword>
<evidence type="ECO:0000256" key="5">
    <source>
        <dbReference type="ARBA" id="ARBA00022519"/>
    </source>
</evidence>
<evidence type="ECO:0000256" key="3">
    <source>
        <dbReference type="ARBA" id="ARBA00022448"/>
    </source>
</evidence>
<dbReference type="InterPro" id="IPR007690">
    <property type="entry name" value="T2SS_GspM"/>
</dbReference>
<evidence type="ECO:0000256" key="4">
    <source>
        <dbReference type="ARBA" id="ARBA00022475"/>
    </source>
</evidence>
<comment type="subcellular location">
    <subcellularLocation>
        <location evidence="1">Cell inner membrane</location>
        <topology evidence="1">Single-pass membrane protein</topology>
    </subcellularLocation>
</comment>
<evidence type="ECO:0000256" key="6">
    <source>
        <dbReference type="ARBA" id="ARBA00022692"/>
    </source>
</evidence>
<organism evidence="11 12">
    <name type="scientific">Stutzerimonas nosocomialis</name>
    <dbReference type="NCBI Taxonomy" id="1056496"/>
    <lineage>
        <taxon>Bacteria</taxon>
        <taxon>Pseudomonadati</taxon>
        <taxon>Pseudomonadota</taxon>
        <taxon>Gammaproteobacteria</taxon>
        <taxon>Pseudomonadales</taxon>
        <taxon>Pseudomonadaceae</taxon>
        <taxon>Stutzerimonas</taxon>
    </lineage>
</organism>
<evidence type="ECO:0000256" key="9">
    <source>
        <dbReference type="ARBA" id="ARBA00023136"/>
    </source>
</evidence>
<evidence type="ECO:0000256" key="8">
    <source>
        <dbReference type="ARBA" id="ARBA00022989"/>
    </source>
</evidence>
<keyword evidence="7" id="KW-0653">Protein transport</keyword>
<sequence>MTMKNPLSARLAASPLWARWQRLAPREQLSLALLGAFLLAVIFYLALWLPAQRNVQDARAYFQQQRELYAFIEQNTELARQMSRVNRVELAPEQLQGLVTQTAQQHGLVIASFDNSSDGGLLVSLPTASYGVLLRWLDELQGQGVTLAEVSLNRAGEGQVDARLSLRAGS</sequence>
<dbReference type="Gene3D" id="3.30.1360.100">
    <property type="entry name" value="General secretion pathway protein M, EpsM"/>
    <property type="match status" value="1"/>
</dbReference>
<dbReference type="GO" id="GO:0005886">
    <property type="term" value="C:plasma membrane"/>
    <property type="evidence" value="ECO:0007669"/>
    <property type="project" value="UniProtKB-SubCell"/>
</dbReference>
<dbReference type="Pfam" id="PF04612">
    <property type="entry name" value="T2SSM"/>
    <property type="match status" value="1"/>
</dbReference>
<keyword evidence="5" id="KW-0997">Cell inner membrane</keyword>
<keyword evidence="12" id="KW-1185">Reference proteome</keyword>
<protein>
    <submittedName>
        <fullName evidence="11">Type II secretion system protein M</fullName>
    </submittedName>
</protein>
<dbReference type="AlphaFoldDB" id="A0A5R9QC35"/>
<dbReference type="OrthoDB" id="7013123at2"/>
<evidence type="ECO:0000256" key="7">
    <source>
        <dbReference type="ARBA" id="ARBA00022927"/>
    </source>
</evidence>
<proteinExistence type="inferred from homology"/>
<dbReference type="RefSeq" id="WP_138407944.1">
    <property type="nucleotide sequence ID" value="NZ_QLAE01000010.1"/>
</dbReference>
<name>A0A5R9QC35_9GAMM</name>
<keyword evidence="8 10" id="KW-1133">Transmembrane helix</keyword>
<keyword evidence="6 10" id="KW-0812">Transmembrane</keyword>
<accession>A0A5R9QC35</accession>
<comment type="caution">
    <text evidence="11">The sequence shown here is derived from an EMBL/GenBank/DDBJ whole genome shotgun (WGS) entry which is preliminary data.</text>
</comment>
<evidence type="ECO:0000256" key="2">
    <source>
        <dbReference type="ARBA" id="ARBA00010637"/>
    </source>
</evidence>
<dbReference type="SUPFAM" id="SSF103054">
    <property type="entry name" value="General secretion pathway protein M, EpsM"/>
    <property type="match status" value="1"/>
</dbReference>
<comment type="similarity">
    <text evidence="2">Belongs to the GSP M family.</text>
</comment>
<dbReference type="EMBL" id="QLAG01000021">
    <property type="protein sequence ID" value="TLX62458.1"/>
    <property type="molecule type" value="Genomic_DNA"/>
</dbReference>
<keyword evidence="3" id="KW-0813">Transport</keyword>
<reference evidence="11 12" key="1">
    <citation type="journal article" date="2017" name="Eur. J. Clin. Microbiol. Infect. Dis.">
        <title>Uncommonly isolated clinical Pseudomonas: identification and phylogenetic assignation.</title>
        <authorList>
            <person name="Mulet M."/>
            <person name="Gomila M."/>
            <person name="Ramirez A."/>
            <person name="Cardew S."/>
            <person name="Moore E.R."/>
            <person name="Lalucat J."/>
            <person name="Garcia-Valdes E."/>
        </authorList>
    </citation>
    <scope>NUCLEOTIDE SEQUENCE [LARGE SCALE GENOMIC DNA]</scope>
    <source>
        <strain evidence="11 12">SD129</strain>
    </source>
</reference>
<dbReference type="GO" id="GO:0015628">
    <property type="term" value="P:protein secretion by the type II secretion system"/>
    <property type="evidence" value="ECO:0007669"/>
    <property type="project" value="InterPro"/>
</dbReference>
<evidence type="ECO:0000313" key="12">
    <source>
        <dbReference type="Proteomes" id="UP000306753"/>
    </source>
</evidence>
<evidence type="ECO:0000313" key="11">
    <source>
        <dbReference type="EMBL" id="TLX62458.1"/>
    </source>
</evidence>
<dbReference type="GO" id="GO:0015627">
    <property type="term" value="C:type II protein secretion system complex"/>
    <property type="evidence" value="ECO:0007669"/>
    <property type="project" value="InterPro"/>
</dbReference>
<feature type="transmembrane region" description="Helical" evidence="10">
    <location>
        <begin position="29"/>
        <end position="49"/>
    </location>
</feature>
<gene>
    <name evidence="11" type="ORF">DN820_15935</name>
</gene>
<evidence type="ECO:0000256" key="10">
    <source>
        <dbReference type="SAM" id="Phobius"/>
    </source>
</evidence>
<dbReference type="InterPro" id="IPR023229">
    <property type="entry name" value="T2SS_M_periplasmic_sf"/>
</dbReference>
<evidence type="ECO:0000256" key="1">
    <source>
        <dbReference type="ARBA" id="ARBA00004377"/>
    </source>
</evidence>
<keyword evidence="4" id="KW-1003">Cell membrane</keyword>